<dbReference type="Proteomes" id="UP000323597">
    <property type="component" value="Chromosome D09"/>
</dbReference>
<evidence type="ECO:0000256" key="2">
    <source>
        <dbReference type="SAM" id="SignalP"/>
    </source>
</evidence>
<evidence type="ECO:0000313" key="4">
    <source>
        <dbReference type="Proteomes" id="UP000323597"/>
    </source>
</evidence>
<dbReference type="EMBL" id="CM017657">
    <property type="protein sequence ID" value="TYI65825.1"/>
    <property type="molecule type" value="Genomic_DNA"/>
</dbReference>
<keyword evidence="2" id="KW-0732">Signal</keyword>
<accession>A0A5D2TMC0</accession>
<evidence type="ECO:0000256" key="1">
    <source>
        <dbReference type="SAM" id="MobiDB-lite"/>
    </source>
</evidence>
<feature type="signal peptide" evidence="2">
    <location>
        <begin position="1"/>
        <end position="18"/>
    </location>
</feature>
<sequence length="71" mass="8377">MEAASICLSVFLLSLLEGKQLLPERCIDRQQMFSSFFFTVLFYKYEASARHPHERKREESVRQRHSKQAIG</sequence>
<reference evidence="3 4" key="1">
    <citation type="submission" date="2019-07" db="EMBL/GenBank/DDBJ databases">
        <title>WGS assembly of Gossypium mustelinum.</title>
        <authorList>
            <person name="Chen Z.J."/>
            <person name="Sreedasyam A."/>
            <person name="Ando A."/>
            <person name="Song Q."/>
            <person name="De L."/>
            <person name="Hulse-Kemp A."/>
            <person name="Ding M."/>
            <person name="Ye W."/>
            <person name="Kirkbride R."/>
            <person name="Jenkins J."/>
            <person name="Plott C."/>
            <person name="Lovell J."/>
            <person name="Lin Y.-M."/>
            <person name="Vaughn R."/>
            <person name="Liu B."/>
            <person name="Li W."/>
            <person name="Simpson S."/>
            <person name="Scheffler B."/>
            <person name="Saski C."/>
            <person name="Grover C."/>
            <person name="Hu G."/>
            <person name="Conover J."/>
            <person name="Carlson J."/>
            <person name="Shu S."/>
            <person name="Boston L."/>
            <person name="Williams M."/>
            <person name="Peterson D."/>
            <person name="Mcgee K."/>
            <person name="Jones D."/>
            <person name="Wendel J."/>
            <person name="Stelly D."/>
            <person name="Grimwood J."/>
            <person name="Schmutz J."/>
        </authorList>
    </citation>
    <scope>NUCLEOTIDE SEQUENCE [LARGE SCALE GENOMIC DNA]</scope>
    <source>
        <strain evidence="3">1408120.09</strain>
    </source>
</reference>
<gene>
    <name evidence="3" type="ORF">E1A91_D09G183500v1</name>
</gene>
<evidence type="ECO:0000313" key="3">
    <source>
        <dbReference type="EMBL" id="TYI65825.1"/>
    </source>
</evidence>
<feature type="chain" id="PRO_5022665052" description="Secreted protein" evidence="2">
    <location>
        <begin position="19"/>
        <end position="71"/>
    </location>
</feature>
<protein>
    <recommendedName>
        <fullName evidence="5">Secreted protein</fullName>
    </recommendedName>
</protein>
<proteinExistence type="predicted"/>
<feature type="compositionally biased region" description="Basic and acidic residues" evidence="1">
    <location>
        <begin position="49"/>
        <end position="62"/>
    </location>
</feature>
<name>A0A5D2TMC0_GOSMU</name>
<dbReference type="AlphaFoldDB" id="A0A5D2TMC0"/>
<organism evidence="3 4">
    <name type="scientific">Gossypium mustelinum</name>
    <name type="common">Cotton</name>
    <name type="synonym">Gossypium caicoense</name>
    <dbReference type="NCBI Taxonomy" id="34275"/>
    <lineage>
        <taxon>Eukaryota</taxon>
        <taxon>Viridiplantae</taxon>
        <taxon>Streptophyta</taxon>
        <taxon>Embryophyta</taxon>
        <taxon>Tracheophyta</taxon>
        <taxon>Spermatophyta</taxon>
        <taxon>Magnoliopsida</taxon>
        <taxon>eudicotyledons</taxon>
        <taxon>Gunneridae</taxon>
        <taxon>Pentapetalae</taxon>
        <taxon>rosids</taxon>
        <taxon>malvids</taxon>
        <taxon>Malvales</taxon>
        <taxon>Malvaceae</taxon>
        <taxon>Malvoideae</taxon>
        <taxon>Gossypium</taxon>
    </lineage>
</organism>
<keyword evidence="4" id="KW-1185">Reference proteome</keyword>
<feature type="region of interest" description="Disordered" evidence="1">
    <location>
        <begin position="49"/>
        <end position="71"/>
    </location>
</feature>
<evidence type="ECO:0008006" key="5">
    <source>
        <dbReference type="Google" id="ProtNLM"/>
    </source>
</evidence>